<keyword evidence="2 4" id="KW-0808">Transferase</keyword>
<evidence type="ECO:0000256" key="2">
    <source>
        <dbReference type="ARBA" id="ARBA00022679"/>
    </source>
</evidence>
<organism evidence="5 6">
    <name type="scientific">Mycolicibacterium neoaurum</name>
    <name type="common">Mycobacterium neoaurum</name>
    <dbReference type="NCBI Taxonomy" id="1795"/>
    <lineage>
        <taxon>Bacteria</taxon>
        <taxon>Bacillati</taxon>
        <taxon>Actinomycetota</taxon>
        <taxon>Actinomycetes</taxon>
        <taxon>Mycobacteriales</taxon>
        <taxon>Mycobacteriaceae</taxon>
        <taxon>Mycolicibacterium</taxon>
    </lineage>
</organism>
<dbReference type="InterPro" id="IPR018193">
    <property type="entry name" value="Glyc_kinase_flavodox-like_fold"/>
</dbReference>
<evidence type="ECO:0000256" key="4">
    <source>
        <dbReference type="PIRNR" id="PIRNR006078"/>
    </source>
</evidence>
<comment type="similarity">
    <text evidence="1 4">Belongs to the glycerate kinase type-1 family.</text>
</comment>
<dbReference type="EMBL" id="LK021338">
    <property type="protein sequence ID" value="CDQ43818.1"/>
    <property type="molecule type" value="Genomic_DNA"/>
</dbReference>
<accession>A0AAV2WIF0</accession>
<protein>
    <submittedName>
        <fullName evidence="5">Glycerate kinase</fullName>
    </submittedName>
</protein>
<dbReference type="RefSeq" id="WP_036469917.1">
    <property type="nucleotide sequence ID" value="NZ_LK021338.1"/>
</dbReference>
<dbReference type="Proteomes" id="UP000028864">
    <property type="component" value="Unassembled WGS sequence"/>
</dbReference>
<name>A0AAV2WIF0_MYCNE</name>
<dbReference type="Gene3D" id="3.90.1510.10">
    <property type="entry name" value="Glycerate kinase, domain 2"/>
    <property type="match status" value="1"/>
</dbReference>
<dbReference type="PANTHER" id="PTHR21599:SF0">
    <property type="entry name" value="GLYCERATE KINASE"/>
    <property type="match status" value="1"/>
</dbReference>
<sequence length="378" mass="37825">MRILVAPDSFKGTAAAIEVAEALAAGWKAVRGNDDIVLLPQADGGEGTLSAVAASASWQWHQTVVDGPDGGTVSARWLLDCGGRHPRAVVELAESSGIALMSRLDPWRADSRGLGQVIGAALRAGAWSVQVGLGGSASTDGGAGALMALGLKAFDSHGHPIGAGASGLRDVDRVEVDGLTQLPPGGVEILVDTAAPLTGPHGAAAVFGPQKGAVPSDIALLDEGLLRWSRALRAAGLHADPAFPGAGAAGGAGFGLLAWGAAVASGSERIATITGLYDHLPHTDLLITGEGRFDGTSWTGKLVGHLLTAADRAGVPALVVAGQVTAEADGSTLSLTELAGSADAAMTDPRRWLRAAGSVAARRFEPGSVTRAAVAGGQ</sequence>
<dbReference type="InterPro" id="IPR004381">
    <property type="entry name" value="Glycerate_kinase"/>
</dbReference>
<dbReference type="Gene3D" id="3.40.50.10350">
    <property type="entry name" value="Glycerate kinase, domain 1"/>
    <property type="match status" value="1"/>
</dbReference>
<evidence type="ECO:0000256" key="3">
    <source>
        <dbReference type="ARBA" id="ARBA00022777"/>
    </source>
</evidence>
<evidence type="ECO:0000256" key="1">
    <source>
        <dbReference type="ARBA" id="ARBA00006284"/>
    </source>
</evidence>
<reference evidence="5" key="2">
    <citation type="submission" date="2015-09" db="EMBL/GenBank/DDBJ databases">
        <title>Draft genome sequence of Mycobacterium neoaurum DSM 44074.</title>
        <authorList>
            <person name="Croce O."/>
            <person name="Robert C."/>
            <person name="Raoult D."/>
            <person name="Drancourt M."/>
        </authorList>
    </citation>
    <scope>NUCLEOTIDE SEQUENCE</scope>
    <source>
        <strain evidence="5">DSM 44074</strain>
    </source>
</reference>
<proteinExistence type="inferred from homology"/>
<dbReference type="GO" id="GO:0008887">
    <property type="term" value="F:glycerate kinase activity"/>
    <property type="evidence" value="ECO:0007669"/>
    <property type="project" value="UniProtKB-UniRule"/>
</dbReference>
<dbReference type="Pfam" id="PF02595">
    <property type="entry name" value="Gly_kinase"/>
    <property type="match status" value="1"/>
</dbReference>
<reference evidence="5" key="1">
    <citation type="submission" date="2014-05" db="EMBL/GenBank/DDBJ databases">
        <authorList>
            <person name="Urmite Genomes"/>
        </authorList>
    </citation>
    <scope>NUCLEOTIDE SEQUENCE</scope>
    <source>
        <strain evidence="5">DSM 44074</strain>
    </source>
</reference>
<dbReference type="InterPro" id="IPR018197">
    <property type="entry name" value="Glycerate_kinase_RE-like"/>
</dbReference>
<gene>
    <name evidence="5" type="ORF">BN1047_01689</name>
</gene>
<dbReference type="SUPFAM" id="SSF110738">
    <property type="entry name" value="Glycerate kinase I"/>
    <property type="match status" value="1"/>
</dbReference>
<dbReference type="PIRSF" id="PIRSF006078">
    <property type="entry name" value="GlxK"/>
    <property type="match status" value="1"/>
</dbReference>
<evidence type="ECO:0000313" key="6">
    <source>
        <dbReference type="Proteomes" id="UP000028864"/>
    </source>
</evidence>
<dbReference type="InterPro" id="IPR036129">
    <property type="entry name" value="Glycerate_kinase_sf"/>
</dbReference>
<dbReference type="AlphaFoldDB" id="A0AAV2WIF0"/>
<evidence type="ECO:0000313" key="5">
    <source>
        <dbReference type="EMBL" id="CDQ43818.1"/>
    </source>
</evidence>
<dbReference type="GO" id="GO:0031388">
    <property type="term" value="P:organic acid phosphorylation"/>
    <property type="evidence" value="ECO:0007669"/>
    <property type="project" value="UniProtKB-UniRule"/>
</dbReference>
<dbReference type="PANTHER" id="PTHR21599">
    <property type="entry name" value="GLYCERATE KINASE"/>
    <property type="match status" value="1"/>
</dbReference>
<keyword evidence="3 4" id="KW-0418">Kinase</keyword>
<dbReference type="NCBIfam" id="TIGR00045">
    <property type="entry name" value="glycerate kinase"/>
    <property type="match status" value="1"/>
</dbReference>